<keyword evidence="2" id="KW-0472">Membrane</keyword>
<dbReference type="GO" id="GO:0005770">
    <property type="term" value="C:late endosome"/>
    <property type="evidence" value="ECO:0007669"/>
    <property type="project" value="TreeGrafter"/>
</dbReference>
<reference evidence="3" key="2">
    <citation type="submission" date="2025-09" db="UniProtKB">
        <authorList>
            <consortium name="Ensembl"/>
        </authorList>
    </citation>
    <scope>IDENTIFICATION</scope>
</reference>
<proteinExistence type="predicted"/>
<dbReference type="InterPro" id="IPR031431">
    <property type="entry name" value="PARM1"/>
</dbReference>
<feature type="transmembrane region" description="Helical" evidence="2">
    <location>
        <begin position="17"/>
        <end position="38"/>
    </location>
</feature>
<feature type="region of interest" description="Disordered" evidence="1">
    <location>
        <begin position="47"/>
        <end position="67"/>
    </location>
</feature>
<dbReference type="Proteomes" id="UP000694568">
    <property type="component" value="Unplaced"/>
</dbReference>
<dbReference type="GO" id="GO:0005794">
    <property type="term" value="C:Golgi apparatus"/>
    <property type="evidence" value="ECO:0007669"/>
    <property type="project" value="TreeGrafter"/>
</dbReference>
<dbReference type="AlphaFoldDB" id="A0A8D0AI31"/>
<dbReference type="Ensembl" id="ENSSLUT00000054115.1">
    <property type="protein sequence ID" value="ENSSLUP00000052574.1"/>
    <property type="gene ID" value="ENSSLUG00000022848.1"/>
</dbReference>
<dbReference type="GO" id="GO:0005769">
    <property type="term" value="C:early endosome"/>
    <property type="evidence" value="ECO:0007669"/>
    <property type="project" value="TreeGrafter"/>
</dbReference>
<reference evidence="3" key="1">
    <citation type="submission" date="2025-08" db="UniProtKB">
        <authorList>
            <consortium name="Ensembl"/>
        </authorList>
    </citation>
    <scope>IDENTIFICATION</scope>
</reference>
<keyword evidence="4" id="KW-1185">Reference proteome</keyword>
<evidence type="ECO:0000256" key="2">
    <source>
        <dbReference type="SAM" id="Phobius"/>
    </source>
</evidence>
<keyword evidence="2" id="KW-1133">Transmembrane helix</keyword>
<sequence>YQNYCLSFSPSLSPGSIAVILCAFIAIVLLVFVGLYYYRIQHRSYGPLLDNNERTNFGNFSNPMYDP</sequence>
<accession>A0A8D0AI31</accession>
<dbReference type="PANTHER" id="PTHR35453">
    <property type="entry name" value="PROSTATE ANDROGEN-REGULATED MUCIN-LIKE PROTEIN 1"/>
    <property type="match status" value="1"/>
</dbReference>
<name>A0A8D0AI31_SANLU</name>
<evidence type="ECO:0000256" key="1">
    <source>
        <dbReference type="SAM" id="MobiDB-lite"/>
    </source>
</evidence>
<organism evidence="3 4">
    <name type="scientific">Sander lucioperca</name>
    <name type="common">Pike-perch</name>
    <name type="synonym">Perca lucioperca</name>
    <dbReference type="NCBI Taxonomy" id="283035"/>
    <lineage>
        <taxon>Eukaryota</taxon>
        <taxon>Metazoa</taxon>
        <taxon>Chordata</taxon>
        <taxon>Craniata</taxon>
        <taxon>Vertebrata</taxon>
        <taxon>Euteleostomi</taxon>
        <taxon>Actinopterygii</taxon>
        <taxon>Neopterygii</taxon>
        <taxon>Teleostei</taxon>
        <taxon>Neoteleostei</taxon>
        <taxon>Acanthomorphata</taxon>
        <taxon>Eupercaria</taxon>
        <taxon>Perciformes</taxon>
        <taxon>Percoidei</taxon>
        <taxon>Percidae</taxon>
        <taxon>Luciopercinae</taxon>
        <taxon>Sander</taxon>
    </lineage>
</organism>
<dbReference type="Pfam" id="PF17061">
    <property type="entry name" value="PARM"/>
    <property type="match status" value="1"/>
</dbReference>
<dbReference type="GeneTree" id="ENSGT01120000271965"/>
<dbReference type="PANTHER" id="PTHR35453:SF1">
    <property type="entry name" value="PROSTATE ANDROGEN-REGULATED MUCIN-LIKE PROTEIN 1"/>
    <property type="match status" value="1"/>
</dbReference>
<dbReference type="GO" id="GO:0005886">
    <property type="term" value="C:plasma membrane"/>
    <property type="evidence" value="ECO:0007669"/>
    <property type="project" value="TreeGrafter"/>
</dbReference>
<protein>
    <submittedName>
        <fullName evidence="3">Uncharacterized protein</fullName>
    </submittedName>
</protein>
<evidence type="ECO:0000313" key="3">
    <source>
        <dbReference type="Ensembl" id="ENSSLUP00000052574.1"/>
    </source>
</evidence>
<keyword evidence="2" id="KW-0812">Transmembrane</keyword>
<feature type="compositionally biased region" description="Polar residues" evidence="1">
    <location>
        <begin position="54"/>
        <end position="67"/>
    </location>
</feature>
<evidence type="ECO:0000313" key="4">
    <source>
        <dbReference type="Proteomes" id="UP000694568"/>
    </source>
</evidence>